<dbReference type="Proteomes" id="UP000563898">
    <property type="component" value="Unassembled WGS sequence"/>
</dbReference>
<dbReference type="SUPFAM" id="SSF53756">
    <property type="entry name" value="UDP-Glycosyltransferase/glycogen phosphorylase"/>
    <property type="match status" value="1"/>
</dbReference>
<evidence type="ECO:0000259" key="4">
    <source>
        <dbReference type="Pfam" id="PF13579"/>
    </source>
</evidence>
<evidence type="ECO:0000259" key="3">
    <source>
        <dbReference type="Pfam" id="PF00534"/>
    </source>
</evidence>
<accession>A0A846WHT5</accession>
<sequence length="375" mass="40294">MTRILSVVTLVTPSGDYGGPVRVAVNQAKALTDRGHDVQIVGGYSGYASPPVAIDGVPCRLFPVRRVIPGAGFSGLIAPALIGWLIGNVAGFDAVHVHVARDLITLPAAAIAEARGVRCFLQSHGMIDASQRRSATVLDAAMTRRVLRRARTVFHLTERERRDLLGVEPRLTTLTELPNGVPVADRRPAQSSEPKRTEVLYLARLAPRKRPMLFVEVAQELSDEFPDAAFTLVGPDEGEGEAITETLRTSVHRDHITWEGPLSPEETISRMRDADIYVLPSVNEPYPMSVLEAMSVGLPVVVTDSCGLADFVAANGAGVVVDETAEALRAAVRGLLDDPAAARDMGSRAMAAVRSERSMDAVAELLENHYTTIGI</sequence>
<proteinExistence type="predicted"/>
<keyword evidence="2 5" id="KW-0808">Transferase</keyword>
<dbReference type="Pfam" id="PF00534">
    <property type="entry name" value="Glycos_transf_1"/>
    <property type="match status" value="1"/>
</dbReference>
<protein>
    <submittedName>
        <fullName evidence="5">Glycosyltransferase</fullName>
    </submittedName>
</protein>
<dbReference type="AlphaFoldDB" id="A0A846WHT5"/>
<dbReference type="PANTHER" id="PTHR12526">
    <property type="entry name" value="GLYCOSYLTRANSFERASE"/>
    <property type="match status" value="1"/>
</dbReference>
<feature type="domain" description="Glycosyl transferase family 1" evidence="3">
    <location>
        <begin position="189"/>
        <end position="349"/>
    </location>
</feature>
<evidence type="ECO:0000313" key="6">
    <source>
        <dbReference type="Proteomes" id="UP000563898"/>
    </source>
</evidence>
<reference evidence="5 6" key="1">
    <citation type="submission" date="2020-04" db="EMBL/GenBank/DDBJ databases">
        <title>MicrobeNet Type strains.</title>
        <authorList>
            <person name="Nicholson A.C."/>
        </authorList>
    </citation>
    <scope>NUCLEOTIDE SEQUENCE [LARGE SCALE GENOMIC DNA]</scope>
    <source>
        <strain evidence="5 6">ATCC BAA-14</strain>
    </source>
</reference>
<dbReference type="RefSeq" id="WP_006370761.1">
    <property type="nucleotide sequence ID" value="NZ_CP116236.1"/>
</dbReference>
<comment type="caution">
    <text evidence="5">The sequence shown here is derived from an EMBL/GenBank/DDBJ whole genome shotgun (WGS) entry which is preliminary data.</text>
</comment>
<evidence type="ECO:0000256" key="2">
    <source>
        <dbReference type="ARBA" id="ARBA00022679"/>
    </source>
</evidence>
<evidence type="ECO:0000313" key="5">
    <source>
        <dbReference type="EMBL" id="NKY00463.1"/>
    </source>
</evidence>
<keyword evidence="1" id="KW-0328">Glycosyltransferase</keyword>
<dbReference type="InterPro" id="IPR001296">
    <property type="entry name" value="Glyco_trans_1"/>
</dbReference>
<dbReference type="Gene3D" id="3.40.50.2000">
    <property type="entry name" value="Glycogen Phosphorylase B"/>
    <property type="match status" value="2"/>
</dbReference>
<dbReference type="InterPro" id="IPR028098">
    <property type="entry name" value="Glyco_trans_4-like_N"/>
</dbReference>
<dbReference type="Pfam" id="PF13579">
    <property type="entry name" value="Glyco_trans_4_4"/>
    <property type="match status" value="1"/>
</dbReference>
<organism evidence="5 6">
    <name type="scientific">Gordonia polyisoprenivorans</name>
    <dbReference type="NCBI Taxonomy" id="84595"/>
    <lineage>
        <taxon>Bacteria</taxon>
        <taxon>Bacillati</taxon>
        <taxon>Actinomycetota</taxon>
        <taxon>Actinomycetes</taxon>
        <taxon>Mycobacteriales</taxon>
        <taxon>Gordoniaceae</taxon>
        <taxon>Gordonia</taxon>
    </lineage>
</organism>
<dbReference type="EMBL" id="JAAXPC010000001">
    <property type="protein sequence ID" value="NKY00463.1"/>
    <property type="molecule type" value="Genomic_DNA"/>
</dbReference>
<feature type="domain" description="Glycosyltransferase subfamily 4-like N-terminal" evidence="4">
    <location>
        <begin position="18"/>
        <end position="180"/>
    </location>
</feature>
<dbReference type="GO" id="GO:0016757">
    <property type="term" value="F:glycosyltransferase activity"/>
    <property type="evidence" value="ECO:0007669"/>
    <property type="project" value="UniProtKB-KW"/>
</dbReference>
<gene>
    <name evidence="5" type="ORF">HGA05_02570</name>
</gene>
<evidence type="ECO:0000256" key="1">
    <source>
        <dbReference type="ARBA" id="ARBA00022676"/>
    </source>
</evidence>
<name>A0A846WHT5_9ACTN</name>